<protein>
    <submittedName>
        <fullName evidence="2">Uncharacterized protein</fullName>
    </submittedName>
</protein>
<organism evidence="2 3">
    <name type="scientific">Nocardioides marinquilinus</name>
    <dbReference type="NCBI Taxonomy" id="1210400"/>
    <lineage>
        <taxon>Bacteria</taxon>
        <taxon>Bacillati</taxon>
        <taxon>Actinomycetota</taxon>
        <taxon>Actinomycetes</taxon>
        <taxon>Propionibacteriales</taxon>
        <taxon>Nocardioidaceae</taxon>
        <taxon>Nocardioides</taxon>
    </lineage>
</organism>
<accession>A0ABP9PDJ8</accession>
<keyword evidence="1" id="KW-0812">Transmembrane</keyword>
<sequence length="83" mass="8588">MWGVLALGLAAAGAVVLLVADRPRTDYGWFAYTELDVDGAVAPGTRFVTETQLLGAGLAAAGVVLVALWVGFWLGSRRVARGG</sequence>
<dbReference type="Proteomes" id="UP001500221">
    <property type="component" value="Unassembled WGS sequence"/>
</dbReference>
<gene>
    <name evidence="2" type="ORF">GCM10023340_11000</name>
</gene>
<reference evidence="3" key="1">
    <citation type="journal article" date="2019" name="Int. J. Syst. Evol. Microbiol.">
        <title>The Global Catalogue of Microorganisms (GCM) 10K type strain sequencing project: providing services to taxonomists for standard genome sequencing and annotation.</title>
        <authorList>
            <consortium name="The Broad Institute Genomics Platform"/>
            <consortium name="The Broad Institute Genome Sequencing Center for Infectious Disease"/>
            <person name="Wu L."/>
            <person name="Ma J."/>
        </authorList>
    </citation>
    <scope>NUCLEOTIDE SEQUENCE [LARGE SCALE GENOMIC DNA]</scope>
    <source>
        <strain evidence="3">JCM 18459</strain>
    </source>
</reference>
<evidence type="ECO:0000256" key="1">
    <source>
        <dbReference type="SAM" id="Phobius"/>
    </source>
</evidence>
<keyword evidence="3" id="KW-1185">Reference proteome</keyword>
<keyword evidence="1" id="KW-0472">Membrane</keyword>
<dbReference type="EMBL" id="BAABKG010000001">
    <property type="protein sequence ID" value="GAA5144068.1"/>
    <property type="molecule type" value="Genomic_DNA"/>
</dbReference>
<evidence type="ECO:0000313" key="3">
    <source>
        <dbReference type="Proteomes" id="UP001500221"/>
    </source>
</evidence>
<name>A0ABP9PDJ8_9ACTN</name>
<keyword evidence="1" id="KW-1133">Transmembrane helix</keyword>
<proteinExistence type="predicted"/>
<feature type="transmembrane region" description="Helical" evidence="1">
    <location>
        <begin position="53"/>
        <end position="74"/>
    </location>
</feature>
<comment type="caution">
    <text evidence="2">The sequence shown here is derived from an EMBL/GenBank/DDBJ whole genome shotgun (WGS) entry which is preliminary data.</text>
</comment>
<evidence type="ECO:0000313" key="2">
    <source>
        <dbReference type="EMBL" id="GAA5144068.1"/>
    </source>
</evidence>